<protein>
    <recommendedName>
        <fullName evidence="3">beta-glucosidase</fullName>
        <ecNumber evidence="3">3.2.1.21</ecNumber>
    </recommendedName>
</protein>
<dbReference type="Pfam" id="PF01915">
    <property type="entry name" value="Glyco_hydro_3_C"/>
    <property type="match status" value="1"/>
</dbReference>
<dbReference type="Proteomes" id="UP001351900">
    <property type="component" value="Unassembled WGS sequence"/>
</dbReference>
<evidence type="ECO:0000259" key="7">
    <source>
        <dbReference type="Pfam" id="PF01915"/>
    </source>
</evidence>
<gene>
    <name evidence="8" type="ORF">V2V91_03935</name>
</gene>
<dbReference type="GO" id="GO:0016787">
    <property type="term" value="F:hydrolase activity"/>
    <property type="evidence" value="ECO:0007669"/>
    <property type="project" value="UniProtKB-KW"/>
</dbReference>
<evidence type="ECO:0000256" key="6">
    <source>
        <dbReference type="ARBA" id="ARBA00023295"/>
    </source>
</evidence>
<accession>A0ABU7V563</accession>
<feature type="domain" description="Glycoside hydrolase family 3 C-terminal" evidence="7">
    <location>
        <begin position="42"/>
        <end position="210"/>
    </location>
</feature>
<evidence type="ECO:0000313" key="8">
    <source>
        <dbReference type="EMBL" id="MEF2254288.1"/>
    </source>
</evidence>
<dbReference type="SUPFAM" id="SSF52279">
    <property type="entry name" value="Beta-D-glucan exohydrolase, C-terminal domain"/>
    <property type="match status" value="1"/>
</dbReference>
<evidence type="ECO:0000313" key="9">
    <source>
        <dbReference type="Proteomes" id="UP001351900"/>
    </source>
</evidence>
<sequence length="233" mass="24671">MLGLFDNPYVDEDAADRIVGNAEFRAAGVAAQQASVTVLTNGVQRAATTPTLPFAAGLRLYVEGIDPAVASGYGEVVESPDDADLAILRLQAPFEPRATAFENFFHAGSLDFADETIARVVKIAAVTTTVVDVFLDRPAILAPIVEAAHAVVVTWGASADALLSVLSGKVAARGKLPFDVPRSMAAVEASRPDVPFDTADPMFRFGHGLTVSRSERRSGCHVARRARTRRPVG</sequence>
<dbReference type="EMBL" id="JAZHOV010000002">
    <property type="protein sequence ID" value="MEF2254288.1"/>
    <property type="molecule type" value="Genomic_DNA"/>
</dbReference>
<evidence type="ECO:0000256" key="2">
    <source>
        <dbReference type="ARBA" id="ARBA00005336"/>
    </source>
</evidence>
<dbReference type="InterPro" id="IPR051915">
    <property type="entry name" value="Cellulose_Degrad_GH3"/>
</dbReference>
<keyword evidence="4" id="KW-0732">Signal</keyword>
<keyword evidence="6" id="KW-0326">Glycosidase</keyword>
<reference evidence="8 9" key="1">
    <citation type="submission" date="2024-01" db="EMBL/GenBank/DDBJ databases">
        <title>the genome sequence of strain Microbacterium schleiferi NBRC 15075.</title>
        <authorList>
            <person name="Ding Y."/>
            <person name="Zhang G."/>
        </authorList>
    </citation>
    <scope>NUCLEOTIDE SEQUENCE [LARGE SCALE GENOMIC DNA]</scope>
    <source>
        <strain evidence="8 9">NBRC 15075</strain>
    </source>
</reference>
<dbReference type="Gene3D" id="3.40.50.1700">
    <property type="entry name" value="Glycoside hydrolase family 3 C-terminal domain"/>
    <property type="match status" value="1"/>
</dbReference>
<dbReference type="PANTHER" id="PTHR30620:SF16">
    <property type="entry name" value="LYSOSOMAL BETA GLUCOSIDASE"/>
    <property type="match status" value="1"/>
</dbReference>
<proteinExistence type="inferred from homology"/>
<evidence type="ECO:0000256" key="5">
    <source>
        <dbReference type="ARBA" id="ARBA00022801"/>
    </source>
</evidence>
<keyword evidence="5 8" id="KW-0378">Hydrolase</keyword>
<evidence type="ECO:0000256" key="1">
    <source>
        <dbReference type="ARBA" id="ARBA00000448"/>
    </source>
</evidence>
<evidence type="ECO:0000256" key="4">
    <source>
        <dbReference type="ARBA" id="ARBA00022729"/>
    </source>
</evidence>
<comment type="caution">
    <text evidence="8">The sequence shown here is derived from an EMBL/GenBank/DDBJ whole genome shotgun (WGS) entry which is preliminary data.</text>
</comment>
<dbReference type="InterPro" id="IPR002772">
    <property type="entry name" value="Glyco_hydro_3_C"/>
</dbReference>
<name>A0ABU7V563_9MICO</name>
<evidence type="ECO:0000256" key="3">
    <source>
        <dbReference type="ARBA" id="ARBA00012744"/>
    </source>
</evidence>
<keyword evidence="9" id="KW-1185">Reference proteome</keyword>
<dbReference type="EC" id="3.2.1.21" evidence="3"/>
<dbReference type="InterPro" id="IPR036881">
    <property type="entry name" value="Glyco_hydro_3_C_sf"/>
</dbReference>
<comment type="similarity">
    <text evidence="2">Belongs to the glycosyl hydrolase 3 family.</text>
</comment>
<dbReference type="RefSeq" id="WP_331790866.1">
    <property type="nucleotide sequence ID" value="NZ_BAAAUO010000005.1"/>
</dbReference>
<dbReference type="PANTHER" id="PTHR30620">
    <property type="entry name" value="PERIPLASMIC BETA-GLUCOSIDASE-RELATED"/>
    <property type="match status" value="1"/>
</dbReference>
<organism evidence="8 9">
    <name type="scientific">Microbacterium schleiferi</name>
    <dbReference type="NCBI Taxonomy" id="69362"/>
    <lineage>
        <taxon>Bacteria</taxon>
        <taxon>Bacillati</taxon>
        <taxon>Actinomycetota</taxon>
        <taxon>Actinomycetes</taxon>
        <taxon>Micrococcales</taxon>
        <taxon>Microbacteriaceae</taxon>
        <taxon>Microbacterium</taxon>
    </lineage>
</organism>
<comment type="catalytic activity">
    <reaction evidence="1">
        <text>Hydrolysis of terminal, non-reducing beta-D-glucosyl residues with release of beta-D-glucose.</text>
        <dbReference type="EC" id="3.2.1.21"/>
    </reaction>
</comment>